<dbReference type="GO" id="GO:0070336">
    <property type="term" value="F:flap-structured DNA binding"/>
    <property type="evidence" value="ECO:0007669"/>
    <property type="project" value="TreeGrafter"/>
</dbReference>
<feature type="compositionally biased region" description="Polar residues" evidence="1">
    <location>
        <begin position="262"/>
        <end position="273"/>
    </location>
</feature>
<feature type="compositionally biased region" description="Low complexity" evidence="1">
    <location>
        <begin position="146"/>
        <end position="155"/>
    </location>
</feature>
<feature type="region of interest" description="Disordered" evidence="1">
    <location>
        <begin position="59"/>
        <end position="84"/>
    </location>
</feature>
<dbReference type="Gene3D" id="3.30.420.10">
    <property type="entry name" value="Ribonuclease H-like superfamily/Ribonuclease H"/>
    <property type="match status" value="1"/>
</dbReference>
<dbReference type="SUPFAM" id="SSF53098">
    <property type="entry name" value="Ribonuclease H-like"/>
    <property type="match status" value="2"/>
</dbReference>
<evidence type="ECO:0000256" key="1">
    <source>
        <dbReference type="SAM" id="MobiDB-lite"/>
    </source>
</evidence>
<sequence>MPPSLPKALTTKLSKFTVPRIQQILVSIGAATTGGSKESKLDRLTQSLLRPRIPLVDSFSPSSTAASSKKAKAREKDASIKAKEDTPVDAAGHRILSIDMGIKNLAFCVCDVTLPSSPSTGSGTLNVVAWRCLDLLAEPVFPSPSPSSSQDQPPSDDADPFHPSTLAPRAYYLLSELLDTYQPATILIEHQRWRSMGGKGVLQWTIRVNTLESIFYGVLTAVRMERVRRWVGEARAGASASASLTTERVKGEGSSGASKSSQTRTPAFSSPQLPNVHPVSPSRVSSFWIPSVSPPDDDHENSDSETSAEENLPPTQGTKPVSQKGKSKATLAKQKKMKLVGNWMRWKAVRAPALPIDGAEGAEVVEDEGAGVKKGKSKKGKASKDGTYEVDMQLNFAPEPERVRKLFLSKEMTANAEQSKEKEKDRVQLMKAMKIKKRDDLADCLLQAAAWAQWEVNRRKFLEGAEKQKDS</sequence>
<dbReference type="InterPro" id="IPR012337">
    <property type="entry name" value="RNaseH-like_sf"/>
</dbReference>
<feature type="compositionally biased region" description="Low complexity" evidence="1">
    <location>
        <begin position="59"/>
        <end position="68"/>
    </location>
</feature>
<dbReference type="GO" id="GO:0004520">
    <property type="term" value="F:DNA endonuclease activity"/>
    <property type="evidence" value="ECO:0007669"/>
    <property type="project" value="TreeGrafter"/>
</dbReference>
<dbReference type="PANTHER" id="PTHR28072">
    <property type="entry name" value="CRUCIFORM CUTTING ENDONUCLEASE 1, MITOCHONDRIAL-RELATED"/>
    <property type="match status" value="1"/>
</dbReference>
<dbReference type="PANTHER" id="PTHR28072:SF1">
    <property type="entry name" value="CRUCIFORM CUTTING ENDONUCLEASE 1, MITOCHONDRIAL-RELATED"/>
    <property type="match status" value="1"/>
</dbReference>
<dbReference type="InterPro" id="IPR036397">
    <property type="entry name" value="RNaseH_sf"/>
</dbReference>
<dbReference type="Pfam" id="PF09159">
    <property type="entry name" value="Ydc2-catalyt"/>
    <property type="match status" value="1"/>
</dbReference>
<dbReference type="EMBL" id="ML977178">
    <property type="protein sequence ID" value="KAF1983004.1"/>
    <property type="molecule type" value="Genomic_DNA"/>
</dbReference>
<dbReference type="InterPro" id="IPR039197">
    <property type="entry name" value="Mrs1/Cce1"/>
</dbReference>
<dbReference type="InterPro" id="IPR015242">
    <property type="entry name" value="Ydc2_cat"/>
</dbReference>
<feature type="domain" description="Mitochondrial resolvase Ydc2 catalytic" evidence="2">
    <location>
        <begin position="95"/>
        <end position="461"/>
    </location>
</feature>
<gene>
    <name evidence="3" type="ORF">K402DRAFT_424027</name>
</gene>
<dbReference type="GO" id="GO:0000403">
    <property type="term" value="F:Y-form DNA binding"/>
    <property type="evidence" value="ECO:0007669"/>
    <property type="project" value="TreeGrafter"/>
</dbReference>
<feature type="region of interest" description="Disordered" evidence="1">
    <location>
        <begin position="142"/>
        <end position="161"/>
    </location>
</feature>
<organism evidence="3 4">
    <name type="scientific">Aulographum hederae CBS 113979</name>
    <dbReference type="NCBI Taxonomy" id="1176131"/>
    <lineage>
        <taxon>Eukaryota</taxon>
        <taxon>Fungi</taxon>
        <taxon>Dikarya</taxon>
        <taxon>Ascomycota</taxon>
        <taxon>Pezizomycotina</taxon>
        <taxon>Dothideomycetes</taxon>
        <taxon>Pleosporomycetidae</taxon>
        <taxon>Aulographales</taxon>
        <taxon>Aulographaceae</taxon>
    </lineage>
</organism>
<reference evidence="3" key="1">
    <citation type="journal article" date="2020" name="Stud. Mycol.">
        <title>101 Dothideomycetes genomes: a test case for predicting lifestyles and emergence of pathogens.</title>
        <authorList>
            <person name="Haridas S."/>
            <person name="Albert R."/>
            <person name="Binder M."/>
            <person name="Bloem J."/>
            <person name="Labutti K."/>
            <person name="Salamov A."/>
            <person name="Andreopoulos B."/>
            <person name="Baker S."/>
            <person name="Barry K."/>
            <person name="Bills G."/>
            <person name="Bluhm B."/>
            <person name="Cannon C."/>
            <person name="Castanera R."/>
            <person name="Culley D."/>
            <person name="Daum C."/>
            <person name="Ezra D."/>
            <person name="Gonzalez J."/>
            <person name="Henrissat B."/>
            <person name="Kuo A."/>
            <person name="Liang C."/>
            <person name="Lipzen A."/>
            <person name="Lutzoni F."/>
            <person name="Magnuson J."/>
            <person name="Mondo S."/>
            <person name="Nolan M."/>
            <person name="Ohm R."/>
            <person name="Pangilinan J."/>
            <person name="Park H.-J."/>
            <person name="Ramirez L."/>
            <person name="Alfaro M."/>
            <person name="Sun H."/>
            <person name="Tritt A."/>
            <person name="Yoshinaga Y."/>
            <person name="Zwiers L.-H."/>
            <person name="Turgeon B."/>
            <person name="Goodwin S."/>
            <person name="Spatafora J."/>
            <person name="Crous P."/>
            <person name="Grigoriev I."/>
        </authorList>
    </citation>
    <scope>NUCLEOTIDE SEQUENCE</scope>
    <source>
        <strain evidence="3">CBS 113979</strain>
    </source>
</reference>
<dbReference type="GO" id="GO:0000402">
    <property type="term" value="F:crossed form four-way junction DNA binding"/>
    <property type="evidence" value="ECO:0007669"/>
    <property type="project" value="TreeGrafter"/>
</dbReference>
<keyword evidence="4" id="KW-1185">Reference proteome</keyword>
<feature type="compositionally biased region" description="Basic and acidic residues" evidence="1">
    <location>
        <begin position="74"/>
        <end position="84"/>
    </location>
</feature>
<dbReference type="AlphaFoldDB" id="A0A6G1GQB0"/>
<dbReference type="OrthoDB" id="5552842at2759"/>
<evidence type="ECO:0000259" key="2">
    <source>
        <dbReference type="Pfam" id="PF09159"/>
    </source>
</evidence>
<dbReference type="GO" id="GO:0005739">
    <property type="term" value="C:mitochondrion"/>
    <property type="evidence" value="ECO:0007669"/>
    <property type="project" value="TreeGrafter"/>
</dbReference>
<protein>
    <submittedName>
        <fullName evidence="3">Ribonuclease H-like protein</fullName>
    </submittedName>
</protein>
<proteinExistence type="predicted"/>
<feature type="region of interest" description="Disordered" evidence="1">
    <location>
        <begin position="235"/>
        <end position="334"/>
    </location>
</feature>
<name>A0A6G1GQB0_9PEZI</name>
<evidence type="ECO:0000313" key="4">
    <source>
        <dbReference type="Proteomes" id="UP000800041"/>
    </source>
</evidence>
<accession>A0A6G1GQB0</accession>
<dbReference type="Proteomes" id="UP000800041">
    <property type="component" value="Unassembled WGS sequence"/>
</dbReference>
<evidence type="ECO:0000313" key="3">
    <source>
        <dbReference type="EMBL" id="KAF1983004.1"/>
    </source>
</evidence>